<evidence type="ECO:0000313" key="3">
    <source>
        <dbReference type="Proteomes" id="UP000282423"/>
    </source>
</evidence>
<dbReference type="Proteomes" id="UP000282423">
    <property type="component" value="Unassembled WGS sequence"/>
</dbReference>
<protein>
    <submittedName>
        <fullName evidence="2">Polysaccharide pyruvyl transferase family protein</fullName>
    </submittedName>
</protein>
<dbReference type="RefSeq" id="WP_121126889.1">
    <property type="nucleotide sequence ID" value="NZ_RBWS01000025.1"/>
</dbReference>
<dbReference type="InterPro" id="IPR007345">
    <property type="entry name" value="Polysacch_pyruvyl_Trfase"/>
</dbReference>
<dbReference type="AlphaFoldDB" id="A0A420VRH1"/>
<dbReference type="OrthoDB" id="9799278at2"/>
<dbReference type="Pfam" id="PF04230">
    <property type="entry name" value="PS_pyruv_trans"/>
    <property type="match status" value="1"/>
</dbReference>
<accession>A0A420VRH1</accession>
<dbReference type="EMBL" id="RBWS01000025">
    <property type="protein sequence ID" value="RKO68849.1"/>
    <property type="molecule type" value="Genomic_DNA"/>
</dbReference>
<proteinExistence type="predicted"/>
<comment type="caution">
    <text evidence="2">The sequence shown here is derived from an EMBL/GenBank/DDBJ whole genome shotgun (WGS) entry which is preliminary data.</text>
</comment>
<keyword evidence="2" id="KW-0808">Transferase</keyword>
<organism evidence="2 3">
    <name type="scientific">Sphingobacterium puteale</name>
    <dbReference type="NCBI Taxonomy" id="2420510"/>
    <lineage>
        <taxon>Bacteria</taxon>
        <taxon>Pseudomonadati</taxon>
        <taxon>Bacteroidota</taxon>
        <taxon>Sphingobacteriia</taxon>
        <taxon>Sphingobacteriales</taxon>
        <taxon>Sphingobacteriaceae</taxon>
        <taxon>Sphingobacterium</taxon>
    </lineage>
</organism>
<evidence type="ECO:0000313" key="2">
    <source>
        <dbReference type="EMBL" id="RKO68849.1"/>
    </source>
</evidence>
<gene>
    <name evidence="2" type="ORF">D7322_24895</name>
</gene>
<evidence type="ECO:0000259" key="1">
    <source>
        <dbReference type="Pfam" id="PF04230"/>
    </source>
</evidence>
<feature type="domain" description="Polysaccharide pyruvyl transferase" evidence="1">
    <location>
        <begin position="13"/>
        <end position="301"/>
    </location>
</feature>
<name>A0A420VRH1_9SPHI</name>
<sequence length="370" mass="42808">MKIGIVTFHNVYNYGGMLQAYALCQFINQKYSNCYCIDYQQEALTRKYRHQLWDPEKPSVQNVKHFITYYILRRNYKKEQKFNAFLKHYIPLTSAVHHIGEFRAVSASFDILVSGSDQLWNPQFTGGQLDPVYFLDTNHSPRKFAYASSAGARDFNALELEQLKQYLDSYQAVAVREEYLRQQLNPIKQNVQVVLDPTLLLSKNDWLSIREPVSGLPQEFILLYTFDNDSKTIAIAHRIARELSLPIVSLFKVKTKLPIQYTLADLGPAEFLDVLDKCRFVVSNSFHGTAFAINFQKDFYSVYKPSNPHRVLNLVKKLSLENRVINSIQDLPQVSKWGIDYSIPMAALEKERTLADNFLTFQYDGDLQQA</sequence>
<reference evidence="2 3" key="1">
    <citation type="submission" date="2018-10" db="EMBL/GenBank/DDBJ databases">
        <title>Sphingobacterium sp. M05W1-28.</title>
        <authorList>
            <person name="Cai H."/>
        </authorList>
    </citation>
    <scope>NUCLEOTIDE SEQUENCE [LARGE SCALE GENOMIC DNA]</scope>
    <source>
        <strain evidence="2 3">M05W1-28</strain>
    </source>
</reference>
<keyword evidence="3" id="KW-1185">Reference proteome</keyword>
<dbReference type="GO" id="GO:0016740">
    <property type="term" value="F:transferase activity"/>
    <property type="evidence" value="ECO:0007669"/>
    <property type="project" value="UniProtKB-KW"/>
</dbReference>